<dbReference type="Gene3D" id="2.40.50.100">
    <property type="match status" value="1"/>
</dbReference>
<dbReference type="Proteomes" id="UP000326509">
    <property type="component" value="Unassembled WGS sequence"/>
</dbReference>
<sequence>MRRYVFIILGVLLVIGTYFIATKIIDSKNKPKPKVEKVVKTVYVKAVTNGTVPILIPSNGTITAKNKLELYAEYQGIFRGSSHDFKAGQEYKKGQTLISLDAGEFNASVLAAKSEFYNLVTSIMPDLRLDYPEVFPVWDSYLKNFDVNKRVPELPNIADEKASYFITGRGIQASYYNIKNLEQRLGKYNIYAPFTGVLTEALVNKGTLVRPGQKLGEFIDPSVYEVELAIEKEYSDLLKVGESVDLSASASDKIYVGKVSRVNGKIEQTSQTVKVFVEVKGDDLKEGMFLEAQLDARSEESAISVNRKLLIDESQLFIVKDSVLELIDVQPVYFSAKQVVLKNIPDGTTILAQPISGAYAGMLVKTIDESAKQAKTTSKN</sequence>
<dbReference type="OrthoDB" id="1114717at2"/>
<dbReference type="GO" id="GO:1990281">
    <property type="term" value="C:efflux pump complex"/>
    <property type="evidence" value="ECO:0007669"/>
    <property type="project" value="TreeGrafter"/>
</dbReference>
<gene>
    <name evidence="1" type="ORF">ULMA_02550</name>
</gene>
<comment type="caution">
    <text evidence="1">The sequence shown here is derived from an EMBL/GenBank/DDBJ whole genome shotgun (WGS) entry which is preliminary data.</text>
</comment>
<organism evidence="1 2">
    <name type="scientific">Patiriisocius marinus</name>
    <dbReference type="NCBI Taxonomy" id="1397112"/>
    <lineage>
        <taxon>Bacteria</taxon>
        <taxon>Pseudomonadati</taxon>
        <taxon>Bacteroidota</taxon>
        <taxon>Flavobacteriia</taxon>
        <taxon>Flavobacteriales</taxon>
        <taxon>Flavobacteriaceae</taxon>
        <taxon>Patiriisocius</taxon>
    </lineage>
</organism>
<dbReference type="PANTHER" id="PTHR30469:SF15">
    <property type="entry name" value="HLYD FAMILY OF SECRETION PROTEINS"/>
    <property type="match status" value="1"/>
</dbReference>
<dbReference type="SUPFAM" id="SSF111369">
    <property type="entry name" value="HlyD-like secretion proteins"/>
    <property type="match status" value="1"/>
</dbReference>
<dbReference type="RefSeq" id="WP_151672240.1">
    <property type="nucleotide sequence ID" value="NZ_BKCG01000001.1"/>
</dbReference>
<protein>
    <recommendedName>
        <fullName evidence="3">Multidrug efflux pump subunit AcrA (Membrane-fusion protein)</fullName>
    </recommendedName>
</protein>
<dbReference type="Gene3D" id="2.40.30.170">
    <property type="match status" value="1"/>
</dbReference>
<dbReference type="PANTHER" id="PTHR30469">
    <property type="entry name" value="MULTIDRUG RESISTANCE PROTEIN MDTA"/>
    <property type="match status" value="1"/>
</dbReference>
<dbReference type="EMBL" id="BKCG01000001">
    <property type="protein sequence ID" value="GER58147.1"/>
    <property type="molecule type" value="Genomic_DNA"/>
</dbReference>
<reference evidence="1 2" key="1">
    <citation type="submission" date="2019-08" db="EMBL/GenBank/DDBJ databases">
        <title>Draft genome sequence of Ulvibacter marinus type strain NBRC 109484.</title>
        <authorList>
            <person name="Kawano K."/>
            <person name="Ushijima N."/>
            <person name="Kihara M."/>
            <person name="Itoh H."/>
        </authorList>
    </citation>
    <scope>NUCLEOTIDE SEQUENCE [LARGE SCALE GENOMIC DNA]</scope>
    <source>
        <strain evidence="1 2">NBRC 109484</strain>
    </source>
</reference>
<proteinExistence type="predicted"/>
<dbReference type="GO" id="GO:0015562">
    <property type="term" value="F:efflux transmembrane transporter activity"/>
    <property type="evidence" value="ECO:0007669"/>
    <property type="project" value="TreeGrafter"/>
</dbReference>
<dbReference type="AlphaFoldDB" id="A0A5J4J100"/>
<evidence type="ECO:0000313" key="1">
    <source>
        <dbReference type="EMBL" id="GER58147.1"/>
    </source>
</evidence>
<keyword evidence="2" id="KW-1185">Reference proteome</keyword>
<evidence type="ECO:0000313" key="2">
    <source>
        <dbReference type="Proteomes" id="UP000326509"/>
    </source>
</evidence>
<evidence type="ECO:0008006" key="3">
    <source>
        <dbReference type="Google" id="ProtNLM"/>
    </source>
</evidence>
<accession>A0A5J4J100</accession>
<name>A0A5J4J100_9FLAO</name>